<organism evidence="1 2">
    <name type="scientific">Panagrolaimus sp. JU765</name>
    <dbReference type="NCBI Taxonomy" id="591449"/>
    <lineage>
        <taxon>Eukaryota</taxon>
        <taxon>Metazoa</taxon>
        <taxon>Ecdysozoa</taxon>
        <taxon>Nematoda</taxon>
        <taxon>Chromadorea</taxon>
        <taxon>Rhabditida</taxon>
        <taxon>Tylenchina</taxon>
        <taxon>Panagrolaimomorpha</taxon>
        <taxon>Panagrolaimoidea</taxon>
        <taxon>Panagrolaimidae</taxon>
        <taxon>Panagrolaimus</taxon>
    </lineage>
</organism>
<accession>A0AC34RRN6</accession>
<protein>
    <submittedName>
        <fullName evidence="2">G protein alpha subunit</fullName>
    </submittedName>
</protein>
<reference evidence="2" key="1">
    <citation type="submission" date="2022-11" db="UniProtKB">
        <authorList>
            <consortium name="WormBaseParasite"/>
        </authorList>
    </citation>
    <scope>IDENTIFICATION</scope>
</reference>
<evidence type="ECO:0000313" key="1">
    <source>
        <dbReference type="Proteomes" id="UP000887576"/>
    </source>
</evidence>
<proteinExistence type="predicted"/>
<sequence>MATINIREQNKRNRVINQELEIDKKLQDSTIKLLLLGAGESGKSTILKQMKIIHNHGFTDIEVAAKRNMVYANVLQSVKALLDGMYKLKLPLHSERARDVAQMINKIVLANEEARPLTDEIFEGVKVLLADKGFQMAIHRNTEFYLPDSAL</sequence>
<dbReference type="WBParaSite" id="JU765_v2.g9563.t1">
    <property type="protein sequence ID" value="JU765_v2.g9563.t1"/>
    <property type="gene ID" value="JU765_v2.g9563"/>
</dbReference>
<evidence type="ECO:0000313" key="2">
    <source>
        <dbReference type="WBParaSite" id="JU765_v2.g9563.t1"/>
    </source>
</evidence>
<dbReference type="Proteomes" id="UP000887576">
    <property type="component" value="Unplaced"/>
</dbReference>
<name>A0AC34RRN6_9BILA</name>